<dbReference type="InterPro" id="IPR015422">
    <property type="entry name" value="PyrdxlP-dep_Trfase_small"/>
</dbReference>
<keyword evidence="5" id="KW-1185">Reference proteome</keyword>
<dbReference type="PANTHER" id="PTHR42885:SF1">
    <property type="entry name" value="THREONINE-PHOSPHATE DECARBOXYLASE"/>
    <property type="match status" value="1"/>
</dbReference>
<dbReference type="InterPro" id="IPR015424">
    <property type="entry name" value="PyrdxlP-dep_Trfase"/>
</dbReference>
<evidence type="ECO:0000313" key="5">
    <source>
        <dbReference type="Proteomes" id="UP000627781"/>
    </source>
</evidence>
<feature type="domain" description="Aminotransferase class I/classII large" evidence="3">
    <location>
        <begin position="18"/>
        <end position="338"/>
    </location>
</feature>
<dbReference type="SUPFAM" id="SSF53383">
    <property type="entry name" value="PLP-dependent transferases"/>
    <property type="match status" value="1"/>
</dbReference>
<dbReference type="RefSeq" id="WP_191767836.1">
    <property type="nucleotide sequence ID" value="NZ_JACSRA010000005.1"/>
</dbReference>
<comment type="caution">
    <text evidence="4">The sequence shown here is derived from an EMBL/GenBank/DDBJ whole genome shotgun (WGS) entry which is preliminary data.</text>
</comment>
<accession>A0ABR8PRD9</accession>
<sequence>MKKLVHGGDIYSERNIKTIVDFSANINPLGLPKSVKEAIVSNLDNYMNYPDPLCRELRQAIAKHESTLADNIICGNGAADIIFKIALALKPKKTLLIAPTFSEYEESIRYIDGEIKYYDLKENKEFNIEKDILDYITADLNMMFICNPNNPTGIPVKSKEMIEIVKRCEEKDVILVVDECFIDFLKDEEAYSISKFIDKYKNLIILKAFTKIYAMAGIRLGYMICSNELILDKVNAIGQPWSVSTVASKCGVAALNEVEYVKKSKENIEVNREYLIDELKKLGFKVFDSKANFIFFKANDKELNVKLEEHGVLIRSCRNYKNLGDGFFRIAVKGEKDNIYLIDCLKKIGVV</sequence>
<comment type="cofactor">
    <cofactor evidence="1">
        <name>pyridoxal 5'-phosphate</name>
        <dbReference type="ChEBI" id="CHEBI:597326"/>
    </cofactor>
</comment>
<dbReference type="EMBL" id="JACSRA010000005">
    <property type="protein sequence ID" value="MBD7910690.1"/>
    <property type="molecule type" value="Genomic_DNA"/>
</dbReference>
<evidence type="ECO:0000259" key="3">
    <source>
        <dbReference type="Pfam" id="PF00155"/>
    </source>
</evidence>
<keyword evidence="4" id="KW-0032">Aminotransferase</keyword>
<evidence type="ECO:0000256" key="1">
    <source>
        <dbReference type="ARBA" id="ARBA00001933"/>
    </source>
</evidence>
<evidence type="ECO:0000256" key="2">
    <source>
        <dbReference type="ARBA" id="ARBA00022898"/>
    </source>
</evidence>
<name>A0ABR8PRD9_9CLOT</name>
<dbReference type="Pfam" id="PF00155">
    <property type="entry name" value="Aminotran_1_2"/>
    <property type="match status" value="1"/>
</dbReference>
<keyword evidence="4" id="KW-0808">Transferase</keyword>
<reference evidence="4 5" key="1">
    <citation type="submission" date="2020-08" db="EMBL/GenBank/DDBJ databases">
        <title>A Genomic Blueprint of the Chicken Gut Microbiome.</title>
        <authorList>
            <person name="Gilroy R."/>
            <person name="Ravi A."/>
            <person name="Getino M."/>
            <person name="Pursley I."/>
            <person name="Horton D.L."/>
            <person name="Alikhan N.-F."/>
            <person name="Baker D."/>
            <person name="Gharbi K."/>
            <person name="Hall N."/>
            <person name="Watson M."/>
            <person name="Adriaenssens E.M."/>
            <person name="Foster-Nyarko E."/>
            <person name="Jarju S."/>
            <person name="Secka A."/>
            <person name="Antonio M."/>
            <person name="Oren A."/>
            <person name="Chaudhuri R."/>
            <person name="La Ragione R.M."/>
            <person name="Hildebrand F."/>
            <person name="Pallen M.J."/>
        </authorList>
    </citation>
    <scope>NUCLEOTIDE SEQUENCE [LARGE SCALE GENOMIC DNA]</scope>
    <source>
        <strain evidence="4 5">Sa3CVN1</strain>
    </source>
</reference>
<gene>
    <name evidence="4" type="ORF">H9661_04885</name>
</gene>
<protein>
    <submittedName>
        <fullName evidence="4">Aminotransferase class I/II-fold pyridoxal phosphate-dependent enzyme</fullName>
    </submittedName>
</protein>
<dbReference type="Proteomes" id="UP000627781">
    <property type="component" value="Unassembled WGS sequence"/>
</dbReference>
<dbReference type="Gene3D" id="3.40.640.10">
    <property type="entry name" value="Type I PLP-dependent aspartate aminotransferase-like (Major domain)"/>
    <property type="match status" value="1"/>
</dbReference>
<dbReference type="Gene3D" id="3.90.1150.10">
    <property type="entry name" value="Aspartate Aminotransferase, domain 1"/>
    <property type="match status" value="1"/>
</dbReference>
<dbReference type="InterPro" id="IPR004839">
    <property type="entry name" value="Aminotransferase_I/II_large"/>
</dbReference>
<dbReference type="PANTHER" id="PTHR42885">
    <property type="entry name" value="HISTIDINOL-PHOSPHATE AMINOTRANSFERASE-RELATED"/>
    <property type="match status" value="1"/>
</dbReference>
<proteinExistence type="predicted"/>
<organism evidence="4 5">
    <name type="scientific">Clostridium cibarium</name>
    <dbReference type="NCBI Taxonomy" id="2762247"/>
    <lineage>
        <taxon>Bacteria</taxon>
        <taxon>Bacillati</taxon>
        <taxon>Bacillota</taxon>
        <taxon>Clostridia</taxon>
        <taxon>Eubacteriales</taxon>
        <taxon>Clostridiaceae</taxon>
        <taxon>Clostridium</taxon>
    </lineage>
</organism>
<keyword evidence="2" id="KW-0663">Pyridoxal phosphate</keyword>
<dbReference type="GO" id="GO:0008483">
    <property type="term" value="F:transaminase activity"/>
    <property type="evidence" value="ECO:0007669"/>
    <property type="project" value="UniProtKB-KW"/>
</dbReference>
<dbReference type="InterPro" id="IPR015421">
    <property type="entry name" value="PyrdxlP-dep_Trfase_major"/>
</dbReference>
<dbReference type="CDD" id="cd00609">
    <property type="entry name" value="AAT_like"/>
    <property type="match status" value="1"/>
</dbReference>
<evidence type="ECO:0000313" key="4">
    <source>
        <dbReference type="EMBL" id="MBD7910690.1"/>
    </source>
</evidence>